<protein>
    <submittedName>
        <fullName evidence="3">DUF1707 domain-containing protein</fullName>
    </submittedName>
</protein>
<evidence type="ECO:0000313" key="4">
    <source>
        <dbReference type="Proteomes" id="UP001501414"/>
    </source>
</evidence>
<dbReference type="InterPro" id="IPR012551">
    <property type="entry name" value="DUF1707_SHOCT-like"/>
</dbReference>
<dbReference type="RefSeq" id="WP_344021586.1">
    <property type="nucleotide sequence ID" value="NZ_BAAAJK010000007.1"/>
</dbReference>
<proteinExistence type="predicted"/>
<feature type="domain" description="DUF1707" evidence="2">
    <location>
        <begin position="3"/>
        <end position="55"/>
    </location>
</feature>
<evidence type="ECO:0000259" key="2">
    <source>
        <dbReference type="Pfam" id="PF08044"/>
    </source>
</evidence>
<keyword evidence="1" id="KW-0472">Membrane</keyword>
<sequence>MDLRIGDREREQAIDQLGRHVGDGRLDLAEFTERSGRVTAARTRAELAAVLADLPRLPDPARAARGRRIALTAAWGPWLLTGLICLVVWTAVALGGGGLHSWPLWVLGPWGALLVLGTVVAPAMPVPPSWDGPRPERVCRMHGPT</sequence>
<feature type="transmembrane region" description="Helical" evidence="1">
    <location>
        <begin position="104"/>
        <end position="124"/>
    </location>
</feature>
<keyword evidence="1" id="KW-0812">Transmembrane</keyword>
<keyword evidence="4" id="KW-1185">Reference proteome</keyword>
<feature type="transmembrane region" description="Helical" evidence="1">
    <location>
        <begin position="69"/>
        <end position="92"/>
    </location>
</feature>
<evidence type="ECO:0000313" key="3">
    <source>
        <dbReference type="EMBL" id="GAA1387877.1"/>
    </source>
</evidence>
<accession>A0ABP4IDF6</accession>
<gene>
    <name evidence="3" type="ORF">GCM10009613_24380</name>
</gene>
<name>A0ABP4IDF6_9PSEU</name>
<reference evidence="4" key="1">
    <citation type="journal article" date="2019" name="Int. J. Syst. Evol. Microbiol.">
        <title>The Global Catalogue of Microorganisms (GCM) 10K type strain sequencing project: providing services to taxonomists for standard genome sequencing and annotation.</title>
        <authorList>
            <consortium name="The Broad Institute Genomics Platform"/>
            <consortium name="The Broad Institute Genome Sequencing Center for Infectious Disease"/>
            <person name="Wu L."/>
            <person name="Ma J."/>
        </authorList>
    </citation>
    <scope>NUCLEOTIDE SEQUENCE [LARGE SCALE GENOMIC DNA]</scope>
    <source>
        <strain evidence="4">JCM 11896</strain>
    </source>
</reference>
<dbReference type="Proteomes" id="UP001501414">
    <property type="component" value="Unassembled WGS sequence"/>
</dbReference>
<organism evidence="3 4">
    <name type="scientific">Pseudonocardia kongjuensis</name>
    <dbReference type="NCBI Taxonomy" id="102227"/>
    <lineage>
        <taxon>Bacteria</taxon>
        <taxon>Bacillati</taxon>
        <taxon>Actinomycetota</taxon>
        <taxon>Actinomycetes</taxon>
        <taxon>Pseudonocardiales</taxon>
        <taxon>Pseudonocardiaceae</taxon>
        <taxon>Pseudonocardia</taxon>
    </lineage>
</organism>
<dbReference type="EMBL" id="BAAAJK010000007">
    <property type="protein sequence ID" value="GAA1387877.1"/>
    <property type="molecule type" value="Genomic_DNA"/>
</dbReference>
<evidence type="ECO:0000256" key="1">
    <source>
        <dbReference type="SAM" id="Phobius"/>
    </source>
</evidence>
<comment type="caution">
    <text evidence="3">The sequence shown here is derived from an EMBL/GenBank/DDBJ whole genome shotgun (WGS) entry which is preliminary data.</text>
</comment>
<keyword evidence="1" id="KW-1133">Transmembrane helix</keyword>
<dbReference type="Pfam" id="PF08044">
    <property type="entry name" value="DUF1707"/>
    <property type="match status" value="1"/>
</dbReference>